<evidence type="ECO:0000313" key="2">
    <source>
        <dbReference type="Proteomes" id="UP000266673"/>
    </source>
</evidence>
<reference evidence="1 2" key="1">
    <citation type="submission" date="2018-06" db="EMBL/GenBank/DDBJ databases">
        <title>Comparative genomics reveals the genomic features of Rhizophagus irregularis, R. cerebriforme, R. diaphanum and Gigaspora rosea, and their symbiotic lifestyle signature.</title>
        <authorList>
            <person name="Morin E."/>
            <person name="San Clemente H."/>
            <person name="Chen E.C.H."/>
            <person name="De La Providencia I."/>
            <person name="Hainaut M."/>
            <person name="Kuo A."/>
            <person name="Kohler A."/>
            <person name="Murat C."/>
            <person name="Tang N."/>
            <person name="Roy S."/>
            <person name="Loubradou J."/>
            <person name="Henrissat B."/>
            <person name="Grigoriev I.V."/>
            <person name="Corradi N."/>
            <person name="Roux C."/>
            <person name="Martin F.M."/>
        </authorList>
    </citation>
    <scope>NUCLEOTIDE SEQUENCE [LARGE SCALE GENOMIC DNA]</scope>
    <source>
        <strain evidence="1 2">DAOM 194757</strain>
    </source>
</reference>
<accession>A0A397W933</accession>
<dbReference type="AlphaFoldDB" id="A0A397W933"/>
<sequence length="80" mass="9898">MLQKNQEFIFQEIEKYFNYCEIESLDEQEENDISPMTEISFNNFKKKTEKLTTKDYLNNYYGRKYLQIFDFQNRNKVAEK</sequence>
<name>A0A397W933_9GLOM</name>
<organism evidence="1 2">
    <name type="scientific">Gigaspora rosea</name>
    <dbReference type="NCBI Taxonomy" id="44941"/>
    <lineage>
        <taxon>Eukaryota</taxon>
        <taxon>Fungi</taxon>
        <taxon>Fungi incertae sedis</taxon>
        <taxon>Mucoromycota</taxon>
        <taxon>Glomeromycotina</taxon>
        <taxon>Glomeromycetes</taxon>
        <taxon>Diversisporales</taxon>
        <taxon>Gigasporaceae</taxon>
        <taxon>Gigaspora</taxon>
    </lineage>
</organism>
<proteinExistence type="predicted"/>
<dbReference type="EMBL" id="QKWP01000010">
    <property type="protein sequence ID" value="RIB30582.1"/>
    <property type="molecule type" value="Genomic_DNA"/>
</dbReference>
<protein>
    <submittedName>
        <fullName evidence="1">Uncharacterized protein</fullName>
    </submittedName>
</protein>
<dbReference type="Proteomes" id="UP000266673">
    <property type="component" value="Unassembled WGS sequence"/>
</dbReference>
<gene>
    <name evidence="1" type="ORF">C2G38_2053488</name>
</gene>
<evidence type="ECO:0000313" key="1">
    <source>
        <dbReference type="EMBL" id="RIB30582.1"/>
    </source>
</evidence>
<keyword evidence="2" id="KW-1185">Reference proteome</keyword>
<comment type="caution">
    <text evidence="1">The sequence shown here is derived from an EMBL/GenBank/DDBJ whole genome shotgun (WGS) entry which is preliminary data.</text>
</comment>